<dbReference type="PANTHER" id="PTHR42885:SF2">
    <property type="entry name" value="HISTIDINOL-PHOSPHATE AMINOTRANSFERASE"/>
    <property type="match status" value="1"/>
</dbReference>
<name>G4QKA1_GLANF</name>
<dbReference type="KEGG" id="gni:GNIT_1173"/>
<dbReference type="EMBL" id="CP003060">
    <property type="protein sequence ID" value="AEP29300.1"/>
    <property type="molecule type" value="Genomic_DNA"/>
</dbReference>
<evidence type="ECO:0000256" key="9">
    <source>
        <dbReference type="ARBA" id="ARBA00023102"/>
    </source>
</evidence>
<feature type="modified residue" description="N6-(pyridoxal phosphate)lysine" evidence="11">
    <location>
        <position position="223"/>
    </location>
</feature>
<keyword evidence="7 11" id="KW-0808">Transferase</keyword>
<gene>
    <name evidence="11 13" type="primary">hisC</name>
    <name evidence="13" type="ordered locus">GNIT_1173</name>
</gene>
<proteinExistence type="inferred from homology"/>
<dbReference type="InterPro" id="IPR015424">
    <property type="entry name" value="PyrdxlP-dep_Trfase"/>
</dbReference>
<dbReference type="NCBIfam" id="TIGR01141">
    <property type="entry name" value="hisC"/>
    <property type="match status" value="1"/>
</dbReference>
<keyword evidence="14" id="KW-1185">Reference proteome</keyword>
<dbReference type="RefSeq" id="WP_014108174.1">
    <property type="nucleotide sequence ID" value="NC_016041.1"/>
</dbReference>
<keyword evidence="6 11" id="KW-0028">Amino-acid biosynthesis</keyword>
<dbReference type="UniPathway" id="UPA00031">
    <property type="reaction ID" value="UER00012"/>
</dbReference>
<dbReference type="eggNOG" id="COG0079">
    <property type="taxonomic scope" value="Bacteria"/>
</dbReference>
<dbReference type="InterPro" id="IPR001917">
    <property type="entry name" value="Aminotrans_II_pyridoxalP_BS"/>
</dbReference>
<dbReference type="Gene3D" id="3.90.1150.10">
    <property type="entry name" value="Aspartate Aminotransferase, domain 1"/>
    <property type="match status" value="1"/>
</dbReference>
<dbReference type="EC" id="2.6.1.9" evidence="11"/>
<evidence type="ECO:0000256" key="1">
    <source>
        <dbReference type="ARBA" id="ARBA00001933"/>
    </source>
</evidence>
<comment type="subunit">
    <text evidence="4 11">Homodimer.</text>
</comment>
<evidence type="ECO:0000256" key="2">
    <source>
        <dbReference type="ARBA" id="ARBA00005011"/>
    </source>
</evidence>
<dbReference type="CDD" id="cd00609">
    <property type="entry name" value="AAT_like"/>
    <property type="match status" value="1"/>
</dbReference>
<evidence type="ECO:0000256" key="3">
    <source>
        <dbReference type="ARBA" id="ARBA00007970"/>
    </source>
</evidence>
<dbReference type="PROSITE" id="PS00599">
    <property type="entry name" value="AA_TRANSFER_CLASS_2"/>
    <property type="match status" value="1"/>
</dbReference>
<keyword evidence="5 11" id="KW-0032">Aminotransferase</keyword>
<organism evidence="13 14">
    <name type="scientific">Glaciecola nitratireducens (strain JCM 12485 / KCTC 12276 / FR1064)</name>
    <dbReference type="NCBI Taxonomy" id="1085623"/>
    <lineage>
        <taxon>Bacteria</taxon>
        <taxon>Pseudomonadati</taxon>
        <taxon>Pseudomonadota</taxon>
        <taxon>Gammaproteobacteria</taxon>
        <taxon>Alteromonadales</taxon>
        <taxon>Alteromonadaceae</taxon>
        <taxon>Brumicola</taxon>
    </lineage>
</organism>
<comment type="pathway">
    <text evidence="2 11">Amino-acid biosynthesis; L-histidine biosynthesis; L-histidine from 5-phospho-alpha-D-ribose 1-diphosphate: step 7/9.</text>
</comment>
<protein>
    <recommendedName>
        <fullName evidence="11">Histidinol-phosphate aminotransferase</fullName>
        <ecNumber evidence="11">2.6.1.9</ecNumber>
    </recommendedName>
    <alternativeName>
        <fullName evidence="11">Imidazole acetol-phosphate transaminase</fullName>
    </alternativeName>
</protein>
<accession>G4QKA1</accession>
<feature type="domain" description="Aminotransferase class I/classII large" evidence="12">
    <location>
        <begin position="41"/>
        <end position="358"/>
    </location>
</feature>
<dbReference type="OrthoDB" id="9813612at2"/>
<dbReference type="Gene3D" id="3.40.640.10">
    <property type="entry name" value="Type I PLP-dependent aspartate aminotransferase-like (Major domain)"/>
    <property type="match status" value="1"/>
</dbReference>
<keyword evidence="9 11" id="KW-0368">Histidine biosynthesis</keyword>
<evidence type="ECO:0000256" key="4">
    <source>
        <dbReference type="ARBA" id="ARBA00011738"/>
    </source>
</evidence>
<evidence type="ECO:0000259" key="12">
    <source>
        <dbReference type="Pfam" id="PF00155"/>
    </source>
</evidence>
<dbReference type="HAMAP" id="MF_01023">
    <property type="entry name" value="HisC_aminotrans_2"/>
    <property type="match status" value="1"/>
</dbReference>
<dbReference type="InterPro" id="IPR015421">
    <property type="entry name" value="PyrdxlP-dep_Trfase_major"/>
</dbReference>
<comment type="catalytic activity">
    <reaction evidence="10 11">
        <text>L-histidinol phosphate + 2-oxoglutarate = 3-(imidazol-4-yl)-2-oxopropyl phosphate + L-glutamate</text>
        <dbReference type="Rhea" id="RHEA:23744"/>
        <dbReference type="ChEBI" id="CHEBI:16810"/>
        <dbReference type="ChEBI" id="CHEBI:29985"/>
        <dbReference type="ChEBI" id="CHEBI:57766"/>
        <dbReference type="ChEBI" id="CHEBI:57980"/>
        <dbReference type="EC" id="2.6.1.9"/>
    </reaction>
</comment>
<dbReference type="AlphaFoldDB" id="G4QKA1"/>
<dbReference type="InterPro" id="IPR004839">
    <property type="entry name" value="Aminotransferase_I/II_large"/>
</dbReference>
<reference evidence="13 14" key="1">
    <citation type="journal article" date="2011" name="J. Bacteriol.">
        <title>Complete genome sequence of seawater bacterium Glaciecola nitratireducens FR1064T.</title>
        <authorList>
            <person name="Bian F."/>
            <person name="Qin Q.L."/>
            <person name="Xie B.B."/>
            <person name="Shu Y.L."/>
            <person name="Zhang X.Y."/>
            <person name="Yu Y."/>
            <person name="Chen B."/>
            <person name="Chen X.L."/>
            <person name="Zhou B.C."/>
            <person name="Zhang Y.Z."/>
        </authorList>
    </citation>
    <scope>NUCLEOTIDE SEQUENCE [LARGE SCALE GENOMIC DNA]</scope>
    <source>
        <strain evidence="14">JCM 12485 / KCTC 12276 / FR1064</strain>
    </source>
</reference>
<dbReference type="SUPFAM" id="SSF53383">
    <property type="entry name" value="PLP-dependent transferases"/>
    <property type="match status" value="1"/>
</dbReference>
<evidence type="ECO:0000256" key="6">
    <source>
        <dbReference type="ARBA" id="ARBA00022605"/>
    </source>
</evidence>
<dbReference type="Proteomes" id="UP000009282">
    <property type="component" value="Chromosome"/>
</dbReference>
<evidence type="ECO:0000256" key="8">
    <source>
        <dbReference type="ARBA" id="ARBA00022898"/>
    </source>
</evidence>
<dbReference type="HOGENOM" id="CLU_017584_3_1_6"/>
<evidence type="ECO:0000256" key="10">
    <source>
        <dbReference type="ARBA" id="ARBA00047481"/>
    </source>
</evidence>
<dbReference type="PANTHER" id="PTHR42885">
    <property type="entry name" value="HISTIDINOL-PHOSPHATE AMINOTRANSFERASE-RELATED"/>
    <property type="match status" value="1"/>
</dbReference>
<dbReference type="STRING" id="1085623.GNIT_1173"/>
<evidence type="ECO:0000256" key="7">
    <source>
        <dbReference type="ARBA" id="ARBA00022679"/>
    </source>
</evidence>
<dbReference type="InterPro" id="IPR015422">
    <property type="entry name" value="PyrdxlP-dep_Trfase_small"/>
</dbReference>
<evidence type="ECO:0000256" key="5">
    <source>
        <dbReference type="ARBA" id="ARBA00022576"/>
    </source>
</evidence>
<dbReference type="GO" id="GO:0004400">
    <property type="term" value="F:histidinol-phosphate transaminase activity"/>
    <property type="evidence" value="ECO:0007669"/>
    <property type="project" value="UniProtKB-UniRule"/>
</dbReference>
<comment type="similarity">
    <text evidence="3 11">Belongs to the class-II pyridoxal-phosphate-dependent aminotransferase family. Histidinol-phosphate aminotransferase subfamily.</text>
</comment>
<sequence>MSAKESRNWLSDLTVEHVNALTPYESARRLFAGSGADAEQVWLNANESPFAGEYAVDSSVFNRYPDCQPDTVIKAYAKYASLQASQTLVTRGADEGIELIVRAFCEAGKDSILICPPTYGMYAISAQTFNVGVHRSLLNNDFSLNIPDILSYVSKVKAVFICSPNNPTGTSVSQRDIVEVLEAFKDQAIVVVDEAYIEFDIAQTQTDLLGKYENLVILRTLSKAFALAGLRCGFTLASSDIIQTLLKVIAPYPIPAPVAQIASKALENQGLAKMRNDVEVLKAELISLRTTLADIGDIQIIGDTNANFVLFRTQSKTELMAYLVKHKMLIRDQSKQINLQNCLRITIGNPAQNKTLLALIKAFFADGNQ</sequence>
<dbReference type="GO" id="GO:0030170">
    <property type="term" value="F:pyridoxal phosphate binding"/>
    <property type="evidence" value="ECO:0007669"/>
    <property type="project" value="InterPro"/>
</dbReference>
<dbReference type="InterPro" id="IPR005861">
    <property type="entry name" value="HisP_aminotrans"/>
</dbReference>
<dbReference type="Pfam" id="PF00155">
    <property type="entry name" value="Aminotran_1_2"/>
    <property type="match status" value="1"/>
</dbReference>
<keyword evidence="8 11" id="KW-0663">Pyridoxal phosphate</keyword>
<evidence type="ECO:0000313" key="14">
    <source>
        <dbReference type="Proteomes" id="UP000009282"/>
    </source>
</evidence>
<evidence type="ECO:0000313" key="13">
    <source>
        <dbReference type="EMBL" id="AEP29300.1"/>
    </source>
</evidence>
<evidence type="ECO:0000256" key="11">
    <source>
        <dbReference type="HAMAP-Rule" id="MF_01023"/>
    </source>
</evidence>
<dbReference type="GO" id="GO:0000105">
    <property type="term" value="P:L-histidine biosynthetic process"/>
    <property type="evidence" value="ECO:0007669"/>
    <property type="project" value="UniProtKB-UniRule"/>
</dbReference>
<comment type="cofactor">
    <cofactor evidence="1 11">
        <name>pyridoxal 5'-phosphate</name>
        <dbReference type="ChEBI" id="CHEBI:597326"/>
    </cofactor>
</comment>